<evidence type="ECO:0000313" key="1">
    <source>
        <dbReference type="EMBL" id="KAH3804071.1"/>
    </source>
</evidence>
<name>A0A9D4FVY5_DREPO</name>
<sequence length="101" mass="11253">MGNVKVFGRTDGLTDRQTDGLTDSSTAIFHPTRGIKIEIILEVLSIRNDKTFVRMMQLFNESNSSINEILRYTVSSRLYNTPVNEMPVIASIDNPHNAGAP</sequence>
<gene>
    <name evidence="1" type="ORF">DPMN_132349</name>
</gene>
<reference evidence="1" key="1">
    <citation type="journal article" date="2019" name="bioRxiv">
        <title>The Genome of the Zebra Mussel, Dreissena polymorpha: A Resource for Invasive Species Research.</title>
        <authorList>
            <person name="McCartney M.A."/>
            <person name="Auch B."/>
            <person name="Kono T."/>
            <person name="Mallez S."/>
            <person name="Zhang Y."/>
            <person name="Obille A."/>
            <person name="Becker A."/>
            <person name="Abrahante J.E."/>
            <person name="Garbe J."/>
            <person name="Badalamenti J.P."/>
            <person name="Herman A."/>
            <person name="Mangelson H."/>
            <person name="Liachko I."/>
            <person name="Sullivan S."/>
            <person name="Sone E.D."/>
            <person name="Koren S."/>
            <person name="Silverstein K.A.T."/>
            <person name="Beckman K.B."/>
            <person name="Gohl D.M."/>
        </authorList>
    </citation>
    <scope>NUCLEOTIDE SEQUENCE</scope>
    <source>
        <strain evidence="1">Duluth1</strain>
        <tissue evidence="1">Whole animal</tissue>
    </source>
</reference>
<protein>
    <submittedName>
        <fullName evidence="1">Uncharacterized protein</fullName>
    </submittedName>
</protein>
<accession>A0A9D4FVY5</accession>
<dbReference type="EMBL" id="JAIWYP010000006">
    <property type="protein sequence ID" value="KAH3804071.1"/>
    <property type="molecule type" value="Genomic_DNA"/>
</dbReference>
<proteinExistence type="predicted"/>
<comment type="caution">
    <text evidence="1">The sequence shown here is derived from an EMBL/GenBank/DDBJ whole genome shotgun (WGS) entry which is preliminary data.</text>
</comment>
<keyword evidence="2" id="KW-1185">Reference proteome</keyword>
<organism evidence="1 2">
    <name type="scientific">Dreissena polymorpha</name>
    <name type="common">Zebra mussel</name>
    <name type="synonym">Mytilus polymorpha</name>
    <dbReference type="NCBI Taxonomy" id="45954"/>
    <lineage>
        <taxon>Eukaryota</taxon>
        <taxon>Metazoa</taxon>
        <taxon>Spiralia</taxon>
        <taxon>Lophotrochozoa</taxon>
        <taxon>Mollusca</taxon>
        <taxon>Bivalvia</taxon>
        <taxon>Autobranchia</taxon>
        <taxon>Heteroconchia</taxon>
        <taxon>Euheterodonta</taxon>
        <taxon>Imparidentia</taxon>
        <taxon>Neoheterodontei</taxon>
        <taxon>Myida</taxon>
        <taxon>Dreissenoidea</taxon>
        <taxon>Dreissenidae</taxon>
        <taxon>Dreissena</taxon>
    </lineage>
</organism>
<reference evidence="1" key="2">
    <citation type="submission" date="2020-11" db="EMBL/GenBank/DDBJ databases">
        <authorList>
            <person name="McCartney M.A."/>
            <person name="Auch B."/>
            <person name="Kono T."/>
            <person name="Mallez S."/>
            <person name="Becker A."/>
            <person name="Gohl D.M."/>
            <person name="Silverstein K.A.T."/>
            <person name="Koren S."/>
            <person name="Bechman K.B."/>
            <person name="Herman A."/>
            <person name="Abrahante J.E."/>
            <person name="Garbe J."/>
        </authorList>
    </citation>
    <scope>NUCLEOTIDE SEQUENCE</scope>
    <source>
        <strain evidence="1">Duluth1</strain>
        <tissue evidence="1">Whole animal</tissue>
    </source>
</reference>
<dbReference type="AlphaFoldDB" id="A0A9D4FVY5"/>
<dbReference type="Proteomes" id="UP000828390">
    <property type="component" value="Unassembled WGS sequence"/>
</dbReference>
<evidence type="ECO:0000313" key="2">
    <source>
        <dbReference type="Proteomes" id="UP000828390"/>
    </source>
</evidence>